<sequence>MFDERVTYGIEEECEEILPLEVMKNIVEMVKLPTTGETTIDIGDDFSDSNLDNEEEVPPNSNNNHETRSVARRVEELFRIEFFACVGISSGHTEGQALQRSVTVSTPHRRPYFVKPLPPLPVAQPAARPRHSPPPSSSLLTPPPKRVEPMAENLQGDHQRKGRITLALAELDDEQEPAINSDTLDCALDDLVDSTLLPVCAFCFFSQVQKDKPRRRCAKKHKYGRDLVIWVT</sequence>
<feature type="region of interest" description="Disordered" evidence="1">
    <location>
        <begin position="41"/>
        <end position="68"/>
    </location>
</feature>
<gene>
    <name evidence="2" type="ORF">K470DRAFT_270737</name>
</gene>
<dbReference type="EMBL" id="MU005982">
    <property type="protein sequence ID" value="KAF2860360.1"/>
    <property type="molecule type" value="Genomic_DNA"/>
</dbReference>
<evidence type="ECO:0000313" key="2">
    <source>
        <dbReference type="EMBL" id="KAF2860360.1"/>
    </source>
</evidence>
<keyword evidence="3" id="KW-1185">Reference proteome</keyword>
<name>A0A6A7BYR9_9PEZI</name>
<evidence type="ECO:0000256" key="1">
    <source>
        <dbReference type="SAM" id="MobiDB-lite"/>
    </source>
</evidence>
<feature type="region of interest" description="Disordered" evidence="1">
    <location>
        <begin position="109"/>
        <end position="148"/>
    </location>
</feature>
<feature type="compositionally biased region" description="Acidic residues" evidence="1">
    <location>
        <begin position="42"/>
        <end position="57"/>
    </location>
</feature>
<reference evidence="2" key="1">
    <citation type="journal article" date="2020" name="Stud. Mycol.">
        <title>101 Dothideomycetes genomes: a test case for predicting lifestyles and emergence of pathogens.</title>
        <authorList>
            <person name="Haridas S."/>
            <person name="Albert R."/>
            <person name="Binder M."/>
            <person name="Bloem J."/>
            <person name="Labutti K."/>
            <person name="Salamov A."/>
            <person name="Andreopoulos B."/>
            <person name="Baker S."/>
            <person name="Barry K."/>
            <person name="Bills G."/>
            <person name="Bluhm B."/>
            <person name="Cannon C."/>
            <person name="Castanera R."/>
            <person name="Culley D."/>
            <person name="Daum C."/>
            <person name="Ezra D."/>
            <person name="Gonzalez J."/>
            <person name="Henrissat B."/>
            <person name="Kuo A."/>
            <person name="Liang C."/>
            <person name="Lipzen A."/>
            <person name="Lutzoni F."/>
            <person name="Magnuson J."/>
            <person name="Mondo S."/>
            <person name="Nolan M."/>
            <person name="Ohm R."/>
            <person name="Pangilinan J."/>
            <person name="Park H.-J."/>
            <person name="Ramirez L."/>
            <person name="Alfaro M."/>
            <person name="Sun H."/>
            <person name="Tritt A."/>
            <person name="Yoshinaga Y."/>
            <person name="Zwiers L.-H."/>
            <person name="Turgeon B."/>
            <person name="Goodwin S."/>
            <person name="Spatafora J."/>
            <person name="Crous P."/>
            <person name="Grigoriev I."/>
        </authorList>
    </citation>
    <scope>NUCLEOTIDE SEQUENCE</scope>
    <source>
        <strain evidence="2">CBS 480.64</strain>
    </source>
</reference>
<organism evidence="2 3">
    <name type="scientific">Piedraia hortae CBS 480.64</name>
    <dbReference type="NCBI Taxonomy" id="1314780"/>
    <lineage>
        <taxon>Eukaryota</taxon>
        <taxon>Fungi</taxon>
        <taxon>Dikarya</taxon>
        <taxon>Ascomycota</taxon>
        <taxon>Pezizomycotina</taxon>
        <taxon>Dothideomycetes</taxon>
        <taxon>Dothideomycetidae</taxon>
        <taxon>Capnodiales</taxon>
        <taxon>Piedraiaceae</taxon>
        <taxon>Piedraia</taxon>
    </lineage>
</organism>
<dbReference type="AlphaFoldDB" id="A0A6A7BYR9"/>
<feature type="compositionally biased region" description="Pro residues" evidence="1">
    <location>
        <begin position="132"/>
        <end position="144"/>
    </location>
</feature>
<evidence type="ECO:0000313" key="3">
    <source>
        <dbReference type="Proteomes" id="UP000799421"/>
    </source>
</evidence>
<protein>
    <submittedName>
        <fullName evidence="2">Uncharacterized protein</fullName>
    </submittedName>
</protein>
<accession>A0A6A7BYR9</accession>
<proteinExistence type="predicted"/>
<dbReference type="Proteomes" id="UP000799421">
    <property type="component" value="Unassembled WGS sequence"/>
</dbReference>